<dbReference type="Proteomes" id="UP001597299">
    <property type="component" value="Unassembled WGS sequence"/>
</dbReference>
<dbReference type="RefSeq" id="WP_213351976.1">
    <property type="nucleotide sequence ID" value="NZ_JAHBGB010000015.1"/>
</dbReference>
<keyword evidence="7" id="KW-1185">Reference proteome</keyword>
<keyword evidence="3" id="KW-0238">DNA-binding</keyword>
<dbReference type="InterPro" id="IPR050808">
    <property type="entry name" value="Phage_Integrase"/>
</dbReference>
<dbReference type="Gene3D" id="1.10.443.10">
    <property type="entry name" value="Intergrase catalytic core"/>
    <property type="match status" value="1"/>
</dbReference>
<feature type="domain" description="Tyr recombinase" evidence="5">
    <location>
        <begin position="207"/>
        <end position="382"/>
    </location>
</feature>
<organism evidence="6 7">
    <name type="scientific">Ancylobacter oerskovii</name>
    <dbReference type="NCBI Taxonomy" id="459519"/>
    <lineage>
        <taxon>Bacteria</taxon>
        <taxon>Pseudomonadati</taxon>
        <taxon>Pseudomonadota</taxon>
        <taxon>Alphaproteobacteria</taxon>
        <taxon>Hyphomicrobiales</taxon>
        <taxon>Xanthobacteraceae</taxon>
        <taxon>Ancylobacter</taxon>
    </lineage>
</organism>
<comment type="caution">
    <text evidence="6">The sequence shown here is derived from an EMBL/GenBank/DDBJ whole genome shotgun (WGS) entry which is preliminary data.</text>
</comment>
<evidence type="ECO:0000256" key="3">
    <source>
        <dbReference type="ARBA" id="ARBA00023125"/>
    </source>
</evidence>
<gene>
    <name evidence="6" type="ORF">ACFSNC_07570</name>
</gene>
<comment type="similarity">
    <text evidence="1">Belongs to the 'phage' integrase family.</text>
</comment>
<evidence type="ECO:0000313" key="6">
    <source>
        <dbReference type="EMBL" id="MFD2140249.1"/>
    </source>
</evidence>
<dbReference type="InterPro" id="IPR002104">
    <property type="entry name" value="Integrase_catalytic"/>
</dbReference>
<dbReference type="InterPro" id="IPR025166">
    <property type="entry name" value="Integrase_DNA_bind_dom"/>
</dbReference>
<dbReference type="CDD" id="cd00801">
    <property type="entry name" value="INT_P4_C"/>
    <property type="match status" value="1"/>
</dbReference>
<dbReference type="PANTHER" id="PTHR30629">
    <property type="entry name" value="PROPHAGE INTEGRASE"/>
    <property type="match status" value="1"/>
</dbReference>
<keyword evidence="4" id="KW-0233">DNA recombination</keyword>
<evidence type="ECO:0000256" key="4">
    <source>
        <dbReference type="ARBA" id="ARBA00023172"/>
    </source>
</evidence>
<accession>A0ABW4YW02</accession>
<dbReference type="InterPro" id="IPR011010">
    <property type="entry name" value="DNA_brk_join_enz"/>
</dbReference>
<dbReference type="InterPro" id="IPR010998">
    <property type="entry name" value="Integrase_recombinase_N"/>
</dbReference>
<evidence type="ECO:0000259" key="5">
    <source>
        <dbReference type="PROSITE" id="PS51898"/>
    </source>
</evidence>
<keyword evidence="2" id="KW-0229">DNA integration</keyword>
<dbReference type="Pfam" id="PF22022">
    <property type="entry name" value="Phage_int_M"/>
    <property type="match status" value="1"/>
</dbReference>
<dbReference type="InterPro" id="IPR053876">
    <property type="entry name" value="Phage_int_M"/>
</dbReference>
<dbReference type="InterPro" id="IPR013762">
    <property type="entry name" value="Integrase-like_cat_sf"/>
</dbReference>
<dbReference type="Gene3D" id="3.30.160.390">
    <property type="entry name" value="Integrase, DNA-binding domain"/>
    <property type="match status" value="1"/>
</dbReference>
<dbReference type="SUPFAM" id="SSF56349">
    <property type="entry name" value="DNA breaking-rejoining enzymes"/>
    <property type="match status" value="1"/>
</dbReference>
<evidence type="ECO:0000256" key="2">
    <source>
        <dbReference type="ARBA" id="ARBA00022908"/>
    </source>
</evidence>
<protein>
    <submittedName>
        <fullName evidence="6">Tyrosine-type recombinase/integrase</fullName>
    </submittedName>
</protein>
<reference evidence="7" key="1">
    <citation type="journal article" date="2019" name="Int. J. Syst. Evol. Microbiol.">
        <title>The Global Catalogue of Microorganisms (GCM) 10K type strain sequencing project: providing services to taxonomists for standard genome sequencing and annotation.</title>
        <authorList>
            <consortium name="The Broad Institute Genomics Platform"/>
            <consortium name="The Broad Institute Genome Sequencing Center for Infectious Disease"/>
            <person name="Wu L."/>
            <person name="Ma J."/>
        </authorList>
    </citation>
    <scope>NUCLEOTIDE SEQUENCE [LARGE SCALE GENOMIC DNA]</scope>
    <source>
        <strain evidence="7">CCM 7435</strain>
    </source>
</reference>
<evidence type="ECO:0000313" key="7">
    <source>
        <dbReference type="Proteomes" id="UP001597299"/>
    </source>
</evidence>
<evidence type="ECO:0000256" key="1">
    <source>
        <dbReference type="ARBA" id="ARBA00008857"/>
    </source>
</evidence>
<name>A0ABW4YW02_9HYPH</name>
<dbReference type="Pfam" id="PF13356">
    <property type="entry name" value="Arm-DNA-bind_3"/>
    <property type="match status" value="1"/>
</dbReference>
<dbReference type="PANTHER" id="PTHR30629:SF6">
    <property type="entry name" value="PROPHAGE INTEGRASE INTA-RELATED"/>
    <property type="match status" value="1"/>
</dbReference>
<dbReference type="EMBL" id="JBHUHD010000001">
    <property type="protein sequence ID" value="MFD2140249.1"/>
    <property type="molecule type" value="Genomic_DNA"/>
</dbReference>
<dbReference type="InterPro" id="IPR038488">
    <property type="entry name" value="Integrase_DNA-bd_sf"/>
</dbReference>
<sequence length="406" mass="45265">MAREVNRLTARGIAAASKRGRHADGGGLYLVVDANGSKRWVFLFRRDGKLKEMGLGSLSSVSLSAARELAAGARQVVAAGQNPIELRRAQVSADDVVTFGAFADQLVTDIQSGFRNEKHRWQWKHTLETYAASLRPLTLDAVTTEKVLQVLTPLWQTKQETASRLRGRIERVLDAAKAKGLRTGENPARWRGHLDSLLPRRKKLQRGHHAAMPYSDVPAFIVELRKREAVAALMLEFTILTAARTGEVTGATWGEIDRKAKLWTIPAERMKAGKAHRVPLSARALEIVKKVEVLRTEGDFLFPGPQKRKPHSNIAMLALMKRRMKLEDLTVHGFRSSFRDWAGECTAFPREVAEAALAHVVGDEVERAYRRGDALEKRRELMDAWEKFVTSTQAADVGAMVRPAET</sequence>
<proteinExistence type="inferred from homology"/>
<dbReference type="Pfam" id="PF00589">
    <property type="entry name" value="Phage_integrase"/>
    <property type="match status" value="1"/>
</dbReference>
<dbReference type="Gene3D" id="1.10.150.130">
    <property type="match status" value="1"/>
</dbReference>
<dbReference type="PROSITE" id="PS51898">
    <property type="entry name" value="TYR_RECOMBINASE"/>
    <property type="match status" value="1"/>
</dbReference>